<comment type="caution">
    <text evidence="4">The sequence shown here is derived from an EMBL/GenBank/DDBJ whole genome shotgun (WGS) entry which is preliminary data.</text>
</comment>
<dbReference type="Pfam" id="PF13306">
    <property type="entry name" value="LRR_5"/>
    <property type="match status" value="3"/>
</dbReference>
<dbReference type="Proteomes" id="UP000649151">
    <property type="component" value="Unassembled WGS sequence"/>
</dbReference>
<dbReference type="EMBL" id="JACOQK010000001">
    <property type="protein sequence ID" value="MBC5786891.1"/>
    <property type="molecule type" value="Genomic_DNA"/>
</dbReference>
<dbReference type="SUPFAM" id="SSF52058">
    <property type="entry name" value="L domain-like"/>
    <property type="match status" value="1"/>
</dbReference>
<dbReference type="PANTHER" id="PTHR45661:SF3">
    <property type="entry name" value="IG-LIKE DOMAIN-CONTAINING PROTEIN"/>
    <property type="match status" value="1"/>
</dbReference>
<dbReference type="PANTHER" id="PTHR45661">
    <property type="entry name" value="SURFACE ANTIGEN"/>
    <property type="match status" value="1"/>
</dbReference>
<organism evidence="4 5">
    <name type="scientific">Clostridium facile</name>
    <dbReference type="NCBI Taxonomy" id="2763035"/>
    <lineage>
        <taxon>Bacteria</taxon>
        <taxon>Bacillati</taxon>
        <taxon>Bacillota</taxon>
        <taxon>Clostridia</taxon>
        <taxon>Eubacteriales</taxon>
        <taxon>Clostridiaceae</taxon>
        <taxon>Clostridium</taxon>
    </lineage>
</organism>
<dbReference type="Pfam" id="PF00395">
    <property type="entry name" value="SLH"/>
    <property type="match status" value="2"/>
</dbReference>
<gene>
    <name evidence="4" type="ORF">H8Z77_02490</name>
</gene>
<dbReference type="InterPro" id="IPR001119">
    <property type="entry name" value="SLH_dom"/>
</dbReference>
<dbReference type="Gene3D" id="3.80.10.10">
    <property type="entry name" value="Ribonuclease Inhibitor"/>
    <property type="match status" value="3"/>
</dbReference>
<evidence type="ECO:0000256" key="2">
    <source>
        <dbReference type="SAM" id="SignalP"/>
    </source>
</evidence>
<dbReference type="PROSITE" id="PS51257">
    <property type="entry name" value="PROKAR_LIPOPROTEIN"/>
    <property type="match status" value="1"/>
</dbReference>
<accession>A0ABR7IP49</accession>
<evidence type="ECO:0000313" key="4">
    <source>
        <dbReference type="EMBL" id="MBC5786891.1"/>
    </source>
</evidence>
<name>A0ABR7IP49_9CLOT</name>
<keyword evidence="1" id="KW-0677">Repeat</keyword>
<feature type="domain" description="SLH" evidence="3">
    <location>
        <begin position="471"/>
        <end position="534"/>
    </location>
</feature>
<protein>
    <submittedName>
        <fullName evidence="4">Leucine-rich repeat protein</fullName>
    </submittedName>
</protein>
<proteinExistence type="predicted"/>
<dbReference type="RefSeq" id="WP_186996073.1">
    <property type="nucleotide sequence ID" value="NZ_JACOQK010000001.1"/>
</dbReference>
<evidence type="ECO:0000313" key="5">
    <source>
        <dbReference type="Proteomes" id="UP000649151"/>
    </source>
</evidence>
<dbReference type="InterPro" id="IPR053139">
    <property type="entry name" value="Surface_bspA-like"/>
</dbReference>
<dbReference type="InterPro" id="IPR032675">
    <property type="entry name" value="LRR_dom_sf"/>
</dbReference>
<dbReference type="InterPro" id="IPR026906">
    <property type="entry name" value="LRR_5"/>
</dbReference>
<feature type="domain" description="SLH" evidence="3">
    <location>
        <begin position="535"/>
        <end position="594"/>
    </location>
</feature>
<keyword evidence="2" id="KW-0732">Signal</keyword>
<feature type="signal peptide" evidence="2">
    <location>
        <begin position="1"/>
        <end position="24"/>
    </location>
</feature>
<sequence>MKNFKIIRRTLAVLLSMVMACSMAGVSVSAEGLPQATASVAYTEQQDGFQIDENGVLLEYTGNAEHVVIPDGVTKISKLAFARNQTLVSVHMPDSVTTIEEYAFMECYHLEEVSLSSNLTAVGELAFYNTIWGKNNPTFVVGTTLFGTGYAKGEVVIPDGVTKIGDNAFFRSPELTSIIIPDTVTSIGEEAFYHCGNLESIVIPEGVTAIERATFMYCESLKNVTIPNSVTIIKQRAFSNCGLTEVSIPDSVTTIEGSAFLECTKLEKVQIPNRLATVGETVFYDTIWGKNNPTFVVGTTLFGTGYAKGTVIIPDGITKIGDHAFYPCIDLLSIEIPDSVTAIGEYAFKSCWSLSEIMIPESVREIGIGAFENCDGLTEITIPEGVTRISEFTFNGCDNLQTVHLPDSLTSIGLLAFEYCHSLTSICIPKNVTSIEEAVFMKCENFQTIYGYGGTRAATYAKENGYQFIDLNAPFTDVSYGDWFYDAVSFMYQYGLMTGTTPTTFDPAVPMNRAQFATVLYRLAGEPEVEYTPNFPDVPDGWFYSDAITWATENGIITGYDDGNFGTQVNITREQIVTLLYRFANCVGLDTSQRVSLDEYVDGNSVSGFAKDAMEWALAVGIIQGQNNQGIIDPQGESGRAVGATIFMRFLLNFSFQ</sequence>
<dbReference type="PROSITE" id="PS51272">
    <property type="entry name" value="SLH"/>
    <property type="match status" value="2"/>
</dbReference>
<keyword evidence="5" id="KW-1185">Reference proteome</keyword>
<feature type="chain" id="PRO_5047130340" evidence="2">
    <location>
        <begin position="25"/>
        <end position="657"/>
    </location>
</feature>
<evidence type="ECO:0000259" key="3">
    <source>
        <dbReference type="PROSITE" id="PS51272"/>
    </source>
</evidence>
<reference evidence="4 5" key="1">
    <citation type="submission" date="2020-08" db="EMBL/GenBank/DDBJ databases">
        <title>Genome public.</title>
        <authorList>
            <person name="Liu C."/>
            <person name="Sun Q."/>
        </authorList>
    </citation>
    <scope>NUCLEOTIDE SEQUENCE [LARGE SCALE GENOMIC DNA]</scope>
    <source>
        <strain evidence="4 5">NSJ-27</strain>
    </source>
</reference>
<evidence type="ECO:0000256" key="1">
    <source>
        <dbReference type="ARBA" id="ARBA00022737"/>
    </source>
</evidence>